<protein>
    <submittedName>
        <fullName evidence="1">Uncharacterized protein</fullName>
    </submittedName>
</protein>
<gene>
    <name evidence="1" type="ORF">HMPREF9453_01662</name>
</gene>
<sequence>MTIIMGQYNGDNYQLTRFYENEIPGYIFKAIVQLVKNENVIIRGGLSYVLLFERENYILKDIDLLALNGNVDKLVPYFYSADIVYINKNTHGECVITAFWKNQDTYYKVDILMNSQIEGEETCFWRGNKCKTITKSFLWMDRMRKIAERKQRHHSKEKTLNHYWVAKYICEYMLSTKYLLHPEHAKFISSKIKEVKNSLVDLVEEKELNAFLKLNDFIINKSLGN</sequence>
<keyword evidence="2" id="KW-1185">Reference proteome</keyword>
<reference evidence="1 2" key="1">
    <citation type="submission" date="2011-11" db="EMBL/GenBank/DDBJ databases">
        <title>The Genome Sequence of Dialister succinatiphilus YIT 11850.</title>
        <authorList>
            <consortium name="The Broad Institute Genome Sequencing Platform"/>
            <person name="Earl A."/>
            <person name="Ward D."/>
            <person name="Feldgarden M."/>
            <person name="Gevers D."/>
            <person name="Morotomi M."/>
            <person name="Young S.K."/>
            <person name="Zeng Q."/>
            <person name="Gargeya S."/>
            <person name="Fitzgerald M."/>
            <person name="Haas B."/>
            <person name="Abouelleil A."/>
            <person name="Alvarado L."/>
            <person name="Arachchi H.M."/>
            <person name="Berlin A."/>
            <person name="Brown A."/>
            <person name="Chapman S.B."/>
            <person name="Dunbar C."/>
            <person name="Gearin G."/>
            <person name="Goldberg J."/>
            <person name="Griggs A."/>
            <person name="Gujja S."/>
            <person name="Heiman D."/>
            <person name="Howarth C."/>
            <person name="Lui A."/>
            <person name="MacDonald P.J.P."/>
            <person name="Montmayeur A."/>
            <person name="Murphy C."/>
            <person name="Neiman D."/>
            <person name="Pearson M."/>
            <person name="Priest M."/>
            <person name="Roberts A."/>
            <person name="Saif S."/>
            <person name="Shea T."/>
            <person name="Sisk P."/>
            <person name="Stolte C."/>
            <person name="Sykes S."/>
            <person name="Wortman J."/>
            <person name="Nusbaum C."/>
            <person name="Birren B."/>
        </authorList>
    </citation>
    <scope>NUCLEOTIDE SEQUENCE [LARGE SCALE GENOMIC DNA]</scope>
    <source>
        <strain evidence="1 2">YIT 11850</strain>
    </source>
</reference>
<dbReference type="eggNOG" id="ENOG5034035">
    <property type="taxonomic scope" value="Bacteria"/>
</dbReference>
<dbReference type="OrthoDB" id="9981008at2"/>
<evidence type="ECO:0000313" key="2">
    <source>
        <dbReference type="Proteomes" id="UP000003277"/>
    </source>
</evidence>
<accession>H1D224</accession>
<dbReference type="AlphaFoldDB" id="H1D224"/>
<name>H1D224_9FIRM</name>
<evidence type="ECO:0000313" key="1">
    <source>
        <dbReference type="EMBL" id="EHO62372.1"/>
    </source>
</evidence>
<dbReference type="STRING" id="742743.HMPREF9453_01662"/>
<dbReference type="RefSeq" id="WP_008860156.1">
    <property type="nucleotide sequence ID" value="NZ_JH591188.1"/>
</dbReference>
<dbReference type="EMBL" id="ADLT01000053">
    <property type="protein sequence ID" value="EHO62372.1"/>
    <property type="molecule type" value="Genomic_DNA"/>
</dbReference>
<comment type="caution">
    <text evidence="1">The sequence shown here is derived from an EMBL/GenBank/DDBJ whole genome shotgun (WGS) entry which is preliminary data.</text>
</comment>
<dbReference type="HOGENOM" id="CLU_1207934_0_0_9"/>
<proteinExistence type="predicted"/>
<dbReference type="Proteomes" id="UP000003277">
    <property type="component" value="Unassembled WGS sequence"/>
</dbReference>
<organism evidence="1 2">
    <name type="scientific">Dialister succinatiphilus YIT 11850</name>
    <dbReference type="NCBI Taxonomy" id="742743"/>
    <lineage>
        <taxon>Bacteria</taxon>
        <taxon>Bacillati</taxon>
        <taxon>Bacillota</taxon>
        <taxon>Negativicutes</taxon>
        <taxon>Veillonellales</taxon>
        <taxon>Veillonellaceae</taxon>
        <taxon>Dialister</taxon>
    </lineage>
</organism>